<dbReference type="PROSITE" id="PS51505">
    <property type="entry name" value="SCA7"/>
    <property type="match status" value="1"/>
</dbReference>
<dbReference type="InterPro" id="IPR037804">
    <property type="entry name" value="SGF73"/>
</dbReference>
<feature type="compositionally biased region" description="Basic residues" evidence="2">
    <location>
        <begin position="289"/>
        <end position="305"/>
    </location>
</feature>
<dbReference type="KEGG" id="ker:91100808"/>
<dbReference type="GO" id="GO:0000124">
    <property type="term" value="C:SAGA complex"/>
    <property type="evidence" value="ECO:0007669"/>
    <property type="project" value="InterPro"/>
</dbReference>
<dbReference type="PANTHER" id="PTHR47805">
    <property type="entry name" value="SAGA-ASSOCIATED FACTOR 73"/>
    <property type="match status" value="1"/>
</dbReference>
<name>A0AAX4KC05_9TREE</name>
<reference evidence="4 5" key="1">
    <citation type="submission" date="2024-01" db="EMBL/GenBank/DDBJ databases">
        <title>Comparative genomics of Cryptococcus and Kwoniella reveals pathogenesis evolution and contrasting modes of karyotype evolution via chromosome fusion or intercentromeric recombination.</title>
        <authorList>
            <person name="Coelho M.A."/>
            <person name="David-Palma M."/>
            <person name="Shea T."/>
            <person name="Bowers K."/>
            <person name="McGinley-Smith S."/>
            <person name="Mohammad A.W."/>
            <person name="Gnirke A."/>
            <person name="Yurkov A.M."/>
            <person name="Nowrousian M."/>
            <person name="Sun S."/>
            <person name="Cuomo C.A."/>
            <person name="Heitman J."/>
        </authorList>
    </citation>
    <scope>NUCLEOTIDE SEQUENCE [LARGE SCALE GENOMIC DNA]</scope>
    <source>
        <strain evidence="4 5">PYCC6329</strain>
    </source>
</reference>
<keyword evidence="5" id="KW-1185">Reference proteome</keyword>
<dbReference type="AlphaFoldDB" id="A0AAX4KC05"/>
<evidence type="ECO:0000259" key="3">
    <source>
        <dbReference type="PROSITE" id="PS51505"/>
    </source>
</evidence>
<dbReference type="GO" id="GO:0031048">
    <property type="term" value="P:regulatory ncRNA-mediated heterochromatin formation"/>
    <property type="evidence" value="ECO:0007669"/>
    <property type="project" value="TreeGrafter"/>
</dbReference>
<evidence type="ECO:0000313" key="4">
    <source>
        <dbReference type="EMBL" id="WWD03946.1"/>
    </source>
</evidence>
<dbReference type="InterPro" id="IPR013243">
    <property type="entry name" value="SCA7_dom"/>
</dbReference>
<feature type="region of interest" description="Disordered" evidence="2">
    <location>
        <begin position="265"/>
        <end position="313"/>
    </location>
</feature>
<dbReference type="Pfam" id="PF08313">
    <property type="entry name" value="SCA7"/>
    <property type="match status" value="1"/>
</dbReference>
<feature type="region of interest" description="Disordered" evidence="2">
    <location>
        <begin position="358"/>
        <end position="386"/>
    </location>
</feature>
<feature type="compositionally biased region" description="Basic residues" evidence="2">
    <location>
        <begin position="439"/>
        <end position="449"/>
    </location>
</feature>
<accession>A0AAX4KC05</accession>
<feature type="compositionally biased region" description="Polar residues" evidence="2">
    <location>
        <begin position="103"/>
        <end position="115"/>
    </location>
</feature>
<dbReference type="RefSeq" id="XP_066081913.1">
    <property type="nucleotide sequence ID" value="XM_066225816.1"/>
</dbReference>
<protein>
    <recommendedName>
        <fullName evidence="3">SCA7 domain-containing protein</fullName>
    </recommendedName>
</protein>
<dbReference type="GeneID" id="91100808"/>
<proteinExistence type="predicted"/>
<dbReference type="PANTHER" id="PTHR47805:SF1">
    <property type="entry name" value="SAGA-ASSOCIATED FACTOR 73"/>
    <property type="match status" value="1"/>
</dbReference>
<gene>
    <name evidence="4" type="ORF">V865_002004</name>
</gene>
<evidence type="ECO:0000256" key="1">
    <source>
        <dbReference type="SAM" id="Coils"/>
    </source>
</evidence>
<feature type="compositionally biased region" description="Basic and acidic residues" evidence="2">
    <location>
        <begin position="265"/>
        <end position="284"/>
    </location>
</feature>
<feature type="region of interest" description="Disordered" evidence="2">
    <location>
        <begin position="434"/>
        <end position="463"/>
    </location>
</feature>
<feature type="compositionally biased region" description="Acidic residues" evidence="2">
    <location>
        <begin position="152"/>
        <end position="163"/>
    </location>
</feature>
<organism evidence="4 5">
    <name type="scientific">Kwoniella europaea PYCC6329</name>
    <dbReference type="NCBI Taxonomy" id="1423913"/>
    <lineage>
        <taxon>Eukaryota</taxon>
        <taxon>Fungi</taxon>
        <taxon>Dikarya</taxon>
        <taxon>Basidiomycota</taxon>
        <taxon>Agaricomycotina</taxon>
        <taxon>Tremellomycetes</taxon>
        <taxon>Tremellales</taxon>
        <taxon>Cryptococcaceae</taxon>
        <taxon>Kwoniella</taxon>
    </lineage>
</organism>
<feature type="domain" description="SCA7" evidence="3">
    <location>
        <begin position="207"/>
        <end position="273"/>
    </location>
</feature>
<evidence type="ECO:0000256" key="2">
    <source>
        <dbReference type="SAM" id="MobiDB-lite"/>
    </source>
</evidence>
<dbReference type="Proteomes" id="UP001358614">
    <property type="component" value="Chromosome 1"/>
</dbReference>
<dbReference type="GO" id="GO:0006357">
    <property type="term" value="P:regulation of transcription by RNA polymerase II"/>
    <property type="evidence" value="ECO:0007669"/>
    <property type="project" value="TreeGrafter"/>
</dbReference>
<dbReference type="EMBL" id="CP144089">
    <property type="protein sequence ID" value="WWD03946.1"/>
    <property type="molecule type" value="Genomic_DNA"/>
</dbReference>
<dbReference type="GO" id="GO:1904802">
    <property type="term" value="P:RITS complex assembly"/>
    <property type="evidence" value="ECO:0007669"/>
    <property type="project" value="TreeGrafter"/>
</dbReference>
<keyword evidence="1" id="KW-0175">Coiled coil</keyword>
<evidence type="ECO:0000313" key="5">
    <source>
        <dbReference type="Proteomes" id="UP001358614"/>
    </source>
</evidence>
<feature type="coiled-coil region" evidence="1">
    <location>
        <begin position="175"/>
        <end position="204"/>
    </location>
</feature>
<feature type="region of interest" description="Disordered" evidence="2">
    <location>
        <begin position="103"/>
        <end position="163"/>
    </location>
</feature>
<sequence>MPLQLKPRSPLPTFTFSLASPSPPADLAVPVGQNEPVPPRPPADFIPEKDMYMFGTFPLLGDGEVGRGVISCGKCGKKGIEWAAGEHRRICNHILEGTPLTTKKVNTKSSGNKTTELSKKRRASEVSNPNLSPKKRTKLSTIPNPNDLAEKDNEDDDSIGDDEISIDMSNYKGFKKSEIKKIKKEKLRLERKEAKDKEKSEVAERKRMRATNPINLDRQCGVINDKSAPCARSLTCKTHTVGAKRAVQGRSRPYDELYLEWQREHNPNFKEPQKREVKDPKDKQASASLKKKKKSSSSHHLHNGFKRGLGMGADEGIDMDDEDGLKELQELIEITRLGGNRVKISFGNLGLDKPKVVEEENSTTTTTTTTTGLKLPNGNGNGRGSISKVTATPPVTRPIIPFQPNWNNSTFTEFTTVGQLLNKALAARSNKFANPPGHGHPHGHGHGHKVTLPLSAAGGGVKV</sequence>
<dbReference type="Gene3D" id="6.10.140.1270">
    <property type="match status" value="1"/>
</dbReference>